<reference evidence="1" key="2">
    <citation type="submission" date="2025-09" db="UniProtKB">
        <authorList>
            <consortium name="Ensembl"/>
        </authorList>
    </citation>
    <scope>IDENTIFICATION</scope>
</reference>
<sequence>MPGADAGHLTQTTVGFTGKLLGVPAAAVTLGDADHVDHLVLAEDAADGDLLLQLLAGPVHLVGDGASVQLHLHQVGLLLPERQQTHLQRKSDDPDDLAVLLHGREVLLQLLLALLILPLLAVLGEGLLLGFVPEVPVEAALALVAHVLREDGLEGAQAAGGADVAHHAHHHHGGRLHDGHRLHHFLLVHLCVKDRDALASADLRQQQSLDGLLLGDAVLLEGSLWKTDRRSVNSQTADSSSFRLGGGCSQRVNREPAQMDTAPLPHWGSLWHWNGTGSSDGG</sequence>
<organism evidence="1 2">
    <name type="scientific">Fundulus heteroclitus</name>
    <name type="common">Killifish</name>
    <name type="synonym">Mummichog</name>
    <dbReference type="NCBI Taxonomy" id="8078"/>
    <lineage>
        <taxon>Eukaryota</taxon>
        <taxon>Metazoa</taxon>
        <taxon>Chordata</taxon>
        <taxon>Craniata</taxon>
        <taxon>Vertebrata</taxon>
        <taxon>Euteleostomi</taxon>
        <taxon>Actinopterygii</taxon>
        <taxon>Neopterygii</taxon>
        <taxon>Teleostei</taxon>
        <taxon>Neoteleostei</taxon>
        <taxon>Acanthomorphata</taxon>
        <taxon>Ovalentaria</taxon>
        <taxon>Atherinomorphae</taxon>
        <taxon>Cyprinodontiformes</taxon>
        <taxon>Fundulidae</taxon>
        <taxon>Fundulus</taxon>
    </lineage>
</organism>
<evidence type="ECO:0000313" key="2">
    <source>
        <dbReference type="Proteomes" id="UP000265000"/>
    </source>
</evidence>
<dbReference type="Proteomes" id="UP000265000">
    <property type="component" value="Unplaced"/>
</dbReference>
<dbReference type="Ensembl" id="ENSFHET00000006975.1">
    <property type="protein sequence ID" value="ENSFHEP00000005552.1"/>
    <property type="gene ID" value="ENSFHEG00000006535.1"/>
</dbReference>
<reference evidence="1" key="1">
    <citation type="submission" date="2025-08" db="UniProtKB">
        <authorList>
            <consortium name="Ensembl"/>
        </authorList>
    </citation>
    <scope>IDENTIFICATION</scope>
</reference>
<dbReference type="AlphaFoldDB" id="A0A3Q2P111"/>
<keyword evidence="2" id="KW-1185">Reference proteome</keyword>
<accession>A0A3Q2P111</accession>
<name>A0A3Q2P111_FUNHE</name>
<proteinExistence type="predicted"/>
<dbReference type="GeneTree" id="ENSGT01070000253855"/>
<protein>
    <submittedName>
        <fullName evidence="1">Uncharacterized protein</fullName>
    </submittedName>
</protein>
<evidence type="ECO:0000313" key="1">
    <source>
        <dbReference type="Ensembl" id="ENSFHEP00000005552.1"/>
    </source>
</evidence>